<keyword evidence="2" id="KW-1277">Toxin-antitoxin system</keyword>
<organism evidence="3 4">
    <name type="scientific">Treponema pedis</name>
    <dbReference type="NCBI Taxonomy" id="409322"/>
    <lineage>
        <taxon>Bacteria</taxon>
        <taxon>Pseudomonadati</taxon>
        <taxon>Spirochaetota</taxon>
        <taxon>Spirochaetia</taxon>
        <taxon>Spirochaetales</taxon>
        <taxon>Treponemataceae</taxon>
        <taxon>Treponema</taxon>
    </lineage>
</organism>
<dbReference type="SUPFAM" id="SSF143011">
    <property type="entry name" value="RelE-like"/>
    <property type="match status" value="1"/>
</dbReference>
<evidence type="ECO:0000256" key="1">
    <source>
        <dbReference type="ARBA" id="ARBA00006226"/>
    </source>
</evidence>
<evidence type="ECO:0000313" key="3">
    <source>
        <dbReference type="EMBL" id="QOW61448.1"/>
    </source>
</evidence>
<dbReference type="InterPro" id="IPR035093">
    <property type="entry name" value="RelE/ParE_toxin_dom_sf"/>
</dbReference>
<dbReference type="Pfam" id="PF05016">
    <property type="entry name" value="ParE_toxin"/>
    <property type="match status" value="1"/>
</dbReference>
<dbReference type="NCBIfam" id="TIGR02385">
    <property type="entry name" value="RelE_StbE"/>
    <property type="match status" value="1"/>
</dbReference>
<dbReference type="Gene3D" id="3.30.2310.20">
    <property type="entry name" value="RelE-like"/>
    <property type="match status" value="1"/>
</dbReference>
<sequence length="91" mass="10672">MTVVLTNAAKKNLKALDKTAAKEIIKYLREIERLENPKIKGKSLKGNLSGLWRYRVMNYRILCRILEDKMIIYVIKIGHRKDVYSRIPVQV</sequence>
<dbReference type="PANTHER" id="PTHR35601">
    <property type="entry name" value="TOXIN RELE"/>
    <property type="match status" value="1"/>
</dbReference>
<dbReference type="GeneID" id="301089039"/>
<protein>
    <submittedName>
        <fullName evidence="3">Type II toxin-antitoxin system RelE/ParE family toxin</fullName>
    </submittedName>
</protein>
<name>A0A7S6WQG5_9SPIR</name>
<dbReference type="InterPro" id="IPR007712">
    <property type="entry name" value="RelE/ParE_toxin"/>
</dbReference>
<evidence type="ECO:0000256" key="2">
    <source>
        <dbReference type="ARBA" id="ARBA00022649"/>
    </source>
</evidence>
<evidence type="ECO:0000313" key="4">
    <source>
        <dbReference type="Proteomes" id="UP000593915"/>
    </source>
</evidence>
<dbReference type="PANTHER" id="PTHR35601:SF1">
    <property type="entry name" value="TOXIN RELE"/>
    <property type="match status" value="1"/>
</dbReference>
<accession>A0A7S6WQG5</accession>
<dbReference type="EMBL" id="CP061839">
    <property type="protein sequence ID" value="QOW61448.1"/>
    <property type="molecule type" value="Genomic_DNA"/>
</dbReference>
<proteinExistence type="inferred from homology"/>
<gene>
    <name evidence="3" type="ORF">IFE08_03405</name>
</gene>
<dbReference type="AlphaFoldDB" id="A0A7S6WQG5"/>
<reference evidence="3 4" key="1">
    <citation type="submission" date="2020-09" db="EMBL/GenBank/DDBJ databases">
        <title>Characterization of Treponema spp. from bovine digital dermatitis in Korea.</title>
        <authorList>
            <person name="Espiritu H.M."/>
            <person name="Cho Y.I."/>
            <person name="Mamuad L."/>
        </authorList>
    </citation>
    <scope>NUCLEOTIDE SEQUENCE [LARGE SCALE GENOMIC DNA]</scope>
    <source>
        <strain evidence="3 4">KS1</strain>
    </source>
</reference>
<dbReference type="RefSeq" id="WP_020964127.1">
    <property type="nucleotide sequence ID" value="NZ_CP045670.1"/>
</dbReference>
<comment type="similarity">
    <text evidence="1">Belongs to the RelE toxin family.</text>
</comment>
<dbReference type="Proteomes" id="UP000593915">
    <property type="component" value="Chromosome"/>
</dbReference>